<evidence type="ECO:0000313" key="6">
    <source>
        <dbReference type="EMBL" id="MCA9757984.1"/>
    </source>
</evidence>
<dbReference type="Proteomes" id="UP000739538">
    <property type="component" value="Unassembled WGS sequence"/>
</dbReference>
<dbReference type="SUPFAM" id="SSF46626">
    <property type="entry name" value="Cytochrome c"/>
    <property type="match status" value="1"/>
</dbReference>
<dbReference type="EMBL" id="JAGQHS010000134">
    <property type="protein sequence ID" value="MCA9757984.1"/>
    <property type="molecule type" value="Genomic_DNA"/>
</dbReference>
<dbReference type="InterPro" id="IPR009056">
    <property type="entry name" value="Cyt_c-like_dom"/>
</dbReference>
<dbReference type="PROSITE" id="PS51007">
    <property type="entry name" value="CYTC"/>
    <property type="match status" value="1"/>
</dbReference>
<evidence type="ECO:0000256" key="4">
    <source>
        <dbReference type="PROSITE-ProRule" id="PRU00433"/>
    </source>
</evidence>
<evidence type="ECO:0000259" key="5">
    <source>
        <dbReference type="PROSITE" id="PS51007"/>
    </source>
</evidence>
<dbReference type="GO" id="GO:0009055">
    <property type="term" value="F:electron transfer activity"/>
    <property type="evidence" value="ECO:0007669"/>
    <property type="project" value="InterPro"/>
</dbReference>
<name>A0A956SFY3_UNCEI</name>
<evidence type="ECO:0000256" key="3">
    <source>
        <dbReference type="ARBA" id="ARBA00023004"/>
    </source>
</evidence>
<dbReference type="InterPro" id="IPR051459">
    <property type="entry name" value="Cytochrome_c-type_DH"/>
</dbReference>
<evidence type="ECO:0000256" key="1">
    <source>
        <dbReference type="ARBA" id="ARBA00022617"/>
    </source>
</evidence>
<organism evidence="6 7">
    <name type="scientific">Eiseniibacteriota bacterium</name>
    <dbReference type="NCBI Taxonomy" id="2212470"/>
    <lineage>
        <taxon>Bacteria</taxon>
        <taxon>Candidatus Eiseniibacteriota</taxon>
    </lineage>
</organism>
<evidence type="ECO:0000256" key="2">
    <source>
        <dbReference type="ARBA" id="ARBA00022723"/>
    </source>
</evidence>
<dbReference type="InterPro" id="IPR036909">
    <property type="entry name" value="Cyt_c-like_dom_sf"/>
</dbReference>
<keyword evidence="2 4" id="KW-0479">Metal-binding</keyword>
<feature type="domain" description="Cytochrome c" evidence="5">
    <location>
        <begin position="18"/>
        <end position="157"/>
    </location>
</feature>
<dbReference type="Pfam" id="PF00034">
    <property type="entry name" value="Cytochrom_C"/>
    <property type="match status" value="1"/>
</dbReference>
<sequence>MVGVSVAEAAPVDTKDAIVIERGRYLTTAGGCGDCHTPLKMGERGPEPDMSRMLSGHPEYLQMPAAPALPEGPWMVVSSATNTAWAGPWGTSFVANITPDMETGIGKWSADDFIYTIRSGRHLGRGRQILPPMPVPAMQNLTDEDLTAIYAYLMTVPPIENHVPVPIAPGAAVVAVGN</sequence>
<dbReference type="AlphaFoldDB" id="A0A956SFY3"/>
<dbReference type="GO" id="GO:0020037">
    <property type="term" value="F:heme binding"/>
    <property type="evidence" value="ECO:0007669"/>
    <property type="project" value="InterPro"/>
</dbReference>
<protein>
    <submittedName>
        <fullName evidence="6">C-type cytochrome</fullName>
    </submittedName>
</protein>
<dbReference type="PANTHER" id="PTHR35008:SF4">
    <property type="entry name" value="BLL4482 PROTEIN"/>
    <property type="match status" value="1"/>
</dbReference>
<dbReference type="PANTHER" id="PTHR35008">
    <property type="entry name" value="BLL4482 PROTEIN-RELATED"/>
    <property type="match status" value="1"/>
</dbReference>
<keyword evidence="1 4" id="KW-0349">Heme</keyword>
<accession>A0A956SFY3</accession>
<evidence type="ECO:0000313" key="7">
    <source>
        <dbReference type="Proteomes" id="UP000739538"/>
    </source>
</evidence>
<reference evidence="6" key="2">
    <citation type="journal article" date="2021" name="Microbiome">
        <title>Successional dynamics and alternative stable states in a saline activated sludge microbial community over 9 years.</title>
        <authorList>
            <person name="Wang Y."/>
            <person name="Ye J."/>
            <person name="Ju F."/>
            <person name="Liu L."/>
            <person name="Boyd J.A."/>
            <person name="Deng Y."/>
            <person name="Parks D.H."/>
            <person name="Jiang X."/>
            <person name="Yin X."/>
            <person name="Woodcroft B.J."/>
            <person name="Tyson G.W."/>
            <person name="Hugenholtz P."/>
            <person name="Polz M.F."/>
            <person name="Zhang T."/>
        </authorList>
    </citation>
    <scope>NUCLEOTIDE SEQUENCE</scope>
    <source>
        <strain evidence="6">HKST-UBA02</strain>
    </source>
</reference>
<dbReference type="Gene3D" id="1.10.760.10">
    <property type="entry name" value="Cytochrome c-like domain"/>
    <property type="match status" value="1"/>
</dbReference>
<keyword evidence="3 4" id="KW-0408">Iron</keyword>
<dbReference type="GO" id="GO:0046872">
    <property type="term" value="F:metal ion binding"/>
    <property type="evidence" value="ECO:0007669"/>
    <property type="project" value="UniProtKB-KW"/>
</dbReference>
<gene>
    <name evidence="6" type="ORF">KDA27_19485</name>
</gene>
<comment type="caution">
    <text evidence="6">The sequence shown here is derived from an EMBL/GenBank/DDBJ whole genome shotgun (WGS) entry which is preliminary data.</text>
</comment>
<proteinExistence type="predicted"/>
<reference evidence="6" key="1">
    <citation type="submission" date="2020-04" db="EMBL/GenBank/DDBJ databases">
        <authorList>
            <person name="Zhang T."/>
        </authorList>
    </citation>
    <scope>NUCLEOTIDE SEQUENCE</scope>
    <source>
        <strain evidence="6">HKST-UBA02</strain>
    </source>
</reference>